<feature type="region of interest" description="Disordered" evidence="1">
    <location>
        <begin position="230"/>
        <end position="250"/>
    </location>
</feature>
<protein>
    <recommendedName>
        <fullName evidence="4">Arrestin C-terminal-like domain-containing protein</fullName>
    </recommendedName>
</protein>
<evidence type="ECO:0000256" key="1">
    <source>
        <dbReference type="SAM" id="MobiDB-lite"/>
    </source>
</evidence>
<feature type="compositionally biased region" description="Basic and acidic residues" evidence="1">
    <location>
        <begin position="143"/>
        <end position="153"/>
    </location>
</feature>
<comment type="caution">
    <text evidence="2">The sequence shown here is derived from an EMBL/GenBank/DDBJ whole genome shotgun (WGS) entry which is preliminary data.</text>
</comment>
<evidence type="ECO:0000313" key="3">
    <source>
        <dbReference type="Proteomes" id="UP001448207"/>
    </source>
</evidence>
<proteinExistence type="predicted"/>
<feature type="compositionally biased region" description="Pro residues" evidence="1">
    <location>
        <begin position="611"/>
        <end position="621"/>
    </location>
</feature>
<reference evidence="2 3" key="1">
    <citation type="submission" date="2024-04" db="EMBL/GenBank/DDBJ databases">
        <title>Symmetric and asymmetric DNA N6-adenine methylation regulates different biological responses in Mucorales.</title>
        <authorList>
            <consortium name="Lawrence Berkeley National Laboratory"/>
            <person name="Lax C."/>
            <person name="Mondo S.J."/>
            <person name="Osorio-Concepcion M."/>
            <person name="Muszewska A."/>
            <person name="Corrochano-Luque M."/>
            <person name="Gutierrez G."/>
            <person name="Riley R."/>
            <person name="Lipzen A."/>
            <person name="Guo J."/>
            <person name="Hundley H."/>
            <person name="Amirebrahimi M."/>
            <person name="Ng V."/>
            <person name="Lorenzo-Gutierrez D."/>
            <person name="Binder U."/>
            <person name="Yang J."/>
            <person name="Song Y."/>
            <person name="Canovas D."/>
            <person name="Navarro E."/>
            <person name="Freitag M."/>
            <person name="Gabaldon T."/>
            <person name="Grigoriev I.V."/>
            <person name="Corrochano L.M."/>
            <person name="Nicolas F.E."/>
            <person name="Garre V."/>
        </authorList>
    </citation>
    <scope>NUCLEOTIDE SEQUENCE [LARGE SCALE GENOMIC DNA]</scope>
    <source>
        <strain evidence="2 3">L51</strain>
    </source>
</reference>
<feature type="compositionally biased region" description="Low complexity" evidence="1">
    <location>
        <begin position="535"/>
        <end position="546"/>
    </location>
</feature>
<feature type="compositionally biased region" description="Low complexity" evidence="1">
    <location>
        <begin position="163"/>
        <end position="179"/>
    </location>
</feature>
<feature type="region of interest" description="Disordered" evidence="1">
    <location>
        <begin position="585"/>
        <end position="635"/>
    </location>
</feature>
<evidence type="ECO:0008006" key="4">
    <source>
        <dbReference type="Google" id="ProtNLM"/>
    </source>
</evidence>
<dbReference type="Proteomes" id="UP001448207">
    <property type="component" value="Unassembled WGS sequence"/>
</dbReference>
<dbReference type="EMBL" id="JBCLYO010000010">
    <property type="protein sequence ID" value="KAL0085397.1"/>
    <property type="molecule type" value="Genomic_DNA"/>
</dbReference>
<gene>
    <name evidence="2" type="ORF">J3Q64DRAFT_1849093</name>
</gene>
<name>A0ABR3AZX3_PHYBL</name>
<keyword evidence="3" id="KW-1185">Reference proteome</keyword>
<feature type="compositionally biased region" description="Polar residues" evidence="1">
    <location>
        <begin position="180"/>
        <end position="198"/>
    </location>
</feature>
<accession>A0ABR3AZX3</accession>
<feature type="region of interest" description="Disordered" evidence="1">
    <location>
        <begin position="526"/>
        <end position="547"/>
    </location>
</feature>
<sequence length="874" mass="96535">MPGTMASGILNIKSSHSISLDSITIGFQECFYYKTGVFDWDEDKIMLLQQPILRGGSESIKCLSGDNLFPFSLHIPAYSSSSSSVRGRDFKFSFEIVVSCRVSLCKFPFKTTIEVDYDPAVATHPSFYPEVANSEPWVPIKSDEERYGRDPQGTRDSPGVASNGGNNENSGSSSNTSRNEYPSSNVNMNAPIGNTSEHSPLRNLDTISPEDPSNIQAGEVEMQIINAPTGNTTEPSPLPNVSTISPEDPLTSSAEDVEIQNINAPIENTREPSPLRNFSSVSPEGLLASLAEYTEIQSINEPIENTREHSPLRNVDTISPEDPLISPAEDSEMQSINAPIGNAREHSLLRNFSSVSPEDLLASIAENSEMQIINTFIENIGEHSPPRNVSTISPEDPLTSSAEDVEVQIISTFIENIGEHSPPRNVSTISPEDPLTSSAEDVEVQIISTFIENIGEHSPPRNVSTISPEDPLTSSAEDVEVQIINAPIENTREPSPLLNVSAISPEGILVSLAEYTELQNINIDTNTPIRNSGESSPLHNSSPHLSDIPLTSQAEGIEFKNKSRVSLGNTFLRVISLLRNILPVYPRPSRNNQASERNHSYEPQIPSSSSPQPPPPPPPHPSDTDRANENSGRFPRTYPMVQMARYFGSDMPPSFEESRQIATYEKIVDRGTAVVSLKRTYYNIYDPRRILVTVTFHSAFYENVWLNGPPKVHAVLRRLVKVTHHVHNRTTCKKVSENSDYMSPTQVFKIVGEEAYTLEAEDPALYARLCLSVPVKERFVIGIESPLCKVEYTLTVYMKEFLWDIRSSNWGFHKSKLVEVPIFFSTLKDGEICHPSSLLSHSPPLVPGVRVLNIRDQGAELISDTETVPSYASE</sequence>
<organism evidence="2 3">
    <name type="scientific">Phycomyces blakesleeanus</name>
    <dbReference type="NCBI Taxonomy" id="4837"/>
    <lineage>
        <taxon>Eukaryota</taxon>
        <taxon>Fungi</taxon>
        <taxon>Fungi incertae sedis</taxon>
        <taxon>Mucoromycota</taxon>
        <taxon>Mucoromycotina</taxon>
        <taxon>Mucoromycetes</taxon>
        <taxon>Mucorales</taxon>
        <taxon>Phycomycetaceae</taxon>
        <taxon>Phycomyces</taxon>
    </lineage>
</organism>
<evidence type="ECO:0000313" key="2">
    <source>
        <dbReference type="EMBL" id="KAL0085397.1"/>
    </source>
</evidence>
<feature type="region of interest" description="Disordered" evidence="1">
    <location>
        <begin position="143"/>
        <end position="213"/>
    </location>
</feature>